<protein>
    <submittedName>
        <fullName evidence="2">Uncharacterized protein</fullName>
    </submittedName>
</protein>
<dbReference type="OrthoDB" id="9148571at2"/>
<gene>
    <name evidence="2" type="ORF">SAMN05661093_08784</name>
</gene>
<dbReference type="Proteomes" id="UP000192674">
    <property type="component" value="Unassembled WGS sequence"/>
</dbReference>
<evidence type="ECO:0000256" key="1">
    <source>
        <dbReference type="SAM" id="MobiDB-lite"/>
    </source>
</evidence>
<evidence type="ECO:0000313" key="3">
    <source>
        <dbReference type="Proteomes" id="UP000192674"/>
    </source>
</evidence>
<dbReference type="RefSeq" id="WP_084433178.1">
    <property type="nucleotide sequence ID" value="NZ_FWXV01000011.1"/>
</dbReference>
<organism evidence="2 3">
    <name type="scientific">Kibdelosporangium aridum</name>
    <dbReference type="NCBI Taxonomy" id="2030"/>
    <lineage>
        <taxon>Bacteria</taxon>
        <taxon>Bacillati</taxon>
        <taxon>Actinomycetota</taxon>
        <taxon>Actinomycetes</taxon>
        <taxon>Pseudonocardiales</taxon>
        <taxon>Pseudonocardiaceae</taxon>
        <taxon>Kibdelosporangium</taxon>
    </lineage>
</organism>
<accession>A0A1W2FSL1</accession>
<reference evidence="2 3" key="1">
    <citation type="submission" date="2017-04" db="EMBL/GenBank/DDBJ databases">
        <authorList>
            <person name="Afonso C.L."/>
            <person name="Miller P.J."/>
            <person name="Scott M.A."/>
            <person name="Spackman E."/>
            <person name="Goraichik I."/>
            <person name="Dimitrov K.M."/>
            <person name="Suarez D.L."/>
            <person name="Swayne D.E."/>
        </authorList>
    </citation>
    <scope>NUCLEOTIDE SEQUENCE [LARGE SCALE GENOMIC DNA]</scope>
    <source>
        <strain evidence="2 3">DSM 43828</strain>
    </source>
</reference>
<keyword evidence="3" id="KW-1185">Reference proteome</keyword>
<dbReference type="EMBL" id="FWXV01000011">
    <property type="protein sequence ID" value="SMD24911.1"/>
    <property type="molecule type" value="Genomic_DNA"/>
</dbReference>
<sequence length="1283" mass="137901">MTMSVLWTLLPAGVSENGTRATLSLVASPRVLTKQPGDSVAADSLIARWPTVVAGLGTLTVVTAGSTELIPATITSPRPDQALWDRLLPPDAPALPYAGTAATPIFAPAESAFPFGAALSTVDQLYAATADPQRVGDHPVRRVVTGLAEWLSAEALRATEIDDLLDPRRLTAARLNQARQALREQGRDAAADVVALVPVLRRLLAASSAPAVNPPQPGHLTSIPTLADAELHQIIGLLMDHPALAVRVGLRIDLSIPVFHGERLIRIGNAQGQPLHPQLRQPWSAVRCTPAARSFTMTTQPGAPDTEVQGGQLDLRPNASSQHYVITDVDPVPVVAQLATLAGTANLAAQGRAAAGSQAAADTVPTRRDAGIIVAQNDRCARTFAHVLARNARFDSGMGPAEVQEAPVLYADDVTAGYRVDVAKDDGPFRSLMRRRIKYTVESADGKAPQVIEVKDEGAIDPFSPIEQRGPDGVPHLFVNDEVFTFDGWSLVARKPGRTVAAEPGQPEVADPDRRPVPGMPLLIDVAAEPGSLTPLRYGAKYRFRVRTADFAGNSIDPQIAGQDKASMPFTFRRREPVPAPVLVPRAAFQPGESLRRIVVRSDGDGNPLGTSCERHIAPAKASQHLVERHGMFDSAFGSTVPQGVRDRMLALAKREQGTFLDEMVPGPDGVARPAEGIAIVTNVGAPPPVSTLPIPRGEPLADGEYVVHNTDTLVVPYLADPLSTGSAWAGLPGTTEPVVVPWHGSWPDVGPHRLVARAGQEGKTTIVPPPQKGERSTVEVVVPPAAEITVTLSSALSKPGLAAIEPLHPAIEAAALAGQIPWLTPAEQITLVHAVRKPLIAPTIKVDPPPPFGFSPDRPLHSTSDRIKGTVTAHAPSTSTVDIEGTWTEIIDRGFGPVRYEQRRAVAGTVRINPGTSGPLPFDVRHHFGDTKRRIVSYRAVGTTRFREYFPVAEPGDRSMVRESEPAKYDVRSTRRPEPPRIHSVIPLRRYARTVHGNSLTSIHETIGVRVYLRRPWFTTGEGELLGVSVTQSQEFGDTVANGAYRDLISHWGSDPYEINSEPAPHLAPAMISNRVHTGLSADLPDNPEGSLGHAIAGVEVQFDAERDLWFADIEFDMDATELRGRVFPMVRLSLVRYQPGTSEFHPECSATVLTDFVGLPPTRYLHASKTGADQIQVSVQAFGGSSFIEARWQTRLLDANAQDICVDAPAVEPKWIAPVSPTGTLCQGVIRTTATGADLDRLMAGRILVEERREAWSVADPASTSRVVWTDYIDIPEFTAQ</sequence>
<proteinExistence type="predicted"/>
<feature type="region of interest" description="Disordered" evidence="1">
    <location>
        <begin position="962"/>
        <end position="981"/>
    </location>
</feature>
<evidence type="ECO:0000313" key="2">
    <source>
        <dbReference type="EMBL" id="SMD24911.1"/>
    </source>
</evidence>
<name>A0A1W2FSL1_KIBAR</name>